<feature type="domain" description="T-SNARE coiled-coil homology" evidence="6">
    <location>
        <begin position="144"/>
        <end position="206"/>
    </location>
</feature>
<proteinExistence type="predicted"/>
<dbReference type="AlphaFoldDB" id="A0AAD9P699"/>
<dbReference type="GO" id="GO:0005484">
    <property type="term" value="F:SNAP receptor activity"/>
    <property type="evidence" value="ECO:0007669"/>
    <property type="project" value="TreeGrafter"/>
</dbReference>
<keyword evidence="4 5" id="KW-0472">Membrane</keyword>
<sequence>MSGDSWSIKYDACAQLGQGIMERLNERNQETRGSTAHTKLSALIRSSIQKFSAEVNKLREDLIAVTVQHRLLPRESERRQAMLDQLITKEKQIGQAFRNERPTDFEQRSALIGGPIGFGDDPWSSEQVEGASGYSVDDIRQQQRQAIREQDDGLEALSSVIGRQKQMALDLGNEVDDQNVLIDDIMDHTDRTDQRLIKETRHISIVDRKSNTCWLWVTVILLFVAIVVIAVVPFGGKP</sequence>
<protein>
    <recommendedName>
        <fullName evidence="6">t-SNARE coiled-coil homology domain-containing protein</fullName>
    </recommendedName>
</protein>
<evidence type="ECO:0000256" key="3">
    <source>
        <dbReference type="ARBA" id="ARBA00023054"/>
    </source>
</evidence>
<dbReference type="Gene3D" id="1.20.5.110">
    <property type="match status" value="1"/>
</dbReference>
<keyword evidence="2" id="KW-0813">Transport</keyword>
<dbReference type="GO" id="GO:0031201">
    <property type="term" value="C:SNARE complex"/>
    <property type="evidence" value="ECO:0007669"/>
    <property type="project" value="TreeGrafter"/>
</dbReference>
<dbReference type="GO" id="GO:0000149">
    <property type="term" value="F:SNARE binding"/>
    <property type="evidence" value="ECO:0007669"/>
    <property type="project" value="TreeGrafter"/>
</dbReference>
<reference evidence="7" key="1">
    <citation type="journal article" date="2023" name="Mol. Biol. Evol.">
        <title>Third-Generation Sequencing Reveals the Adaptive Role of the Epigenome in Three Deep-Sea Polychaetes.</title>
        <authorList>
            <person name="Perez M."/>
            <person name="Aroh O."/>
            <person name="Sun Y."/>
            <person name="Lan Y."/>
            <person name="Juniper S.K."/>
            <person name="Young C.R."/>
            <person name="Angers B."/>
            <person name="Qian P.Y."/>
        </authorList>
    </citation>
    <scope>NUCLEOTIDE SEQUENCE</scope>
    <source>
        <strain evidence="7">R07B-5</strain>
    </source>
</reference>
<dbReference type="GO" id="GO:0006906">
    <property type="term" value="P:vesicle fusion"/>
    <property type="evidence" value="ECO:0007669"/>
    <property type="project" value="TreeGrafter"/>
</dbReference>
<keyword evidence="3" id="KW-0175">Coiled coil</keyword>
<evidence type="ECO:0000256" key="2">
    <source>
        <dbReference type="ARBA" id="ARBA00022448"/>
    </source>
</evidence>
<accession>A0AAD9P699</accession>
<dbReference type="InterPro" id="IPR045242">
    <property type="entry name" value="Syntaxin"/>
</dbReference>
<dbReference type="CDD" id="cd15852">
    <property type="entry name" value="SNARE_Syntaxin8"/>
    <property type="match status" value="1"/>
</dbReference>
<organism evidence="7 8">
    <name type="scientific">Ridgeia piscesae</name>
    <name type="common">Tubeworm</name>
    <dbReference type="NCBI Taxonomy" id="27915"/>
    <lineage>
        <taxon>Eukaryota</taxon>
        <taxon>Metazoa</taxon>
        <taxon>Spiralia</taxon>
        <taxon>Lophotrochozoa</taxon>
        <taxon>Annelida</taxon>
        <taxon>Polychaeta</taxon>
        <taxon>Sedentaria</taxon>
        <taxon>Canalipalpata</taxon>
        <taxon>Sabellida</taxon>
        <taxon>Siboglinidae</taxon>
        <taxon>Ridgeia</taxon>
    </lineage>
</organism>
<dbReference type="GO" id="GO:0012505">
    <property type="term" value="C:endomembrane system"/>
    <property type="evidence" value="ECO:0007669"/>
    <property type="project" value="TreeGrafter"/>
</dbReference>
<evidence type="ECO:0000256" key="1">
    <source>
        <dbReference type="ARBA" id="ARBA00004370"/>
    </source>
</evidence>
<name>A0AAD9P699_RIDPI</name>
<dbReference type="SUPFAM" id="SSF58038">
    <property type="entry name" value="SNARE fusion complex"/>
    <property type="match status" value="1"/>
</dbReference>
<dbReference type="SMART" id="SM00397">
    <property type="entry name" value="t_SNARE"/>
    <property type="match status" value="1"/>
</dbReference>
<evidence type="ECO:0000256" key="4">
    <source>
        <dbReference type="ARBA" id="ARBA00023136"/>
    </source>
</evidence>
<keyword evidence="8" id="KW-1185">Reference proteome</keyword>
<dbReference type="PANTHER" id="PTHR19957:SF124">
    <property type="entry name" value="SYNTAXIN-8"/>
    <property type="match status" value="1"/>
</dbReference>
<dbReference type="PANTHER" id="PTHR19957">
    <property type="entry name" value="SYNTAXIN"/>
    <property type="match status" value="1"/>
</dbReference>
<dbReference type="InterPro" id="IPR041875">
    <property type="entry name" value="Syntaxin-8_SNARE"/>
</dbReference>
<dbReference type="Proteomes" id="UP001209878">
    <property type="component" value="Unassembled WGS sequence"/>
</dbReference>
<evidence type="ECO:0000259" key="6">
    <source>
        <dbReference type="PROSITE" id="PS50192"/>
    </source>
</evidence>
<dbReference type="GO" id="GO:0006886">
    <property type="term" value="P:intracellular protein transport"/>
    <property type="evidence" value="ECO:0007669"/>
    <property type="project" value="TreeGrafter"/>
</dbReference>
<dbReference type="PROSITE" id="PS50192">
    <property type="entry name" value="T_SNARE"/>
    <property type="match status" value="1"/>
</dbReference>
<evidence type="ECO:0000313" key="7">
    <source>
        <dbReference type="EMBL" id="KAK2188893.1"/>
    </source>
</evidence>
<dbReference type="EMBL" id="JAODUO010000119">
    <property type="protein sequence ID" value="KAK2188893.1"/>
    <property type="molecule type" value="Genomic_DNA"/>
</dbReference>
<keyword evidence="5" id="KW-1133">Transmembrane helix</keyword>
<dbReference type="InterPro" id="IPR000727">
    <property type="entry name" value="T_SNARE_dom"/>
</dbReference>
<feature type="transmembrane region" description="Helical" evidence="5">
    <location>
        <begin position="214"/>
        <end position="235"/>
    </location>
</feature>
<dbReference type="GO" id="GO:0048278">
    <property type="term" value="P:vesicle docking"/>
    <property type="evidence" value="ECO:0007669"/>
    <property type="project" value="TreeGrafter"/>
</dbReference>
<comment type="caution">
    <text evidence="7">The sequence shown here is derived from an EMBL/GenBank/DDBJ whole genome shotgun (WGS) entry which is preliminary data.</text>
</comment>
<evidence type="ECO:0000313" key="8">
    <source>
        <dbReference type="Proteomes" id="UP001209878"/>
    </source>
</evidence>
<gene>
    <name evidence="7" type="ORF">NP493_120g01015</name>
</gene>
<evidence type="ECO:0000256" key="5">
    <source>
        <dbReference type="SAM" id="Phobius"/>
    </source>
</evidence>
<keyword evidence="5" id="KW-0812">Transmembrane</keyword>
<comment type="subcellular location">
    <subcellularLocation>
        <location evidence="1">Membrane</location>
    </subcellularLocation>
</comment>